<dbReference type="GO" id="GO:0016491">
    <property type="term" value="F:oxidoreductase activity"/>
    <property type="evidence" value="ECO:0007669"/>
    <property type="project" value="UniProtKB-KW"/>
</dbReference>
<keyword evidence="6" id="KW-1185">Reference proteome</keyword>
<evidence type="ECO:0008006" key="7">
    <source>
        <dbReference type="Google" id="ProtNLM"/>
    </source>
</evidence>
<dbReference type="InterPro" id="IPR002347">
    <property type="entry name" value="SDR_fam"/>
</dbReference>
<dbReference type="PRINTS" id="PR00080">
    <property type="entry name" value="SDRFAMILY"/>
</dbReference>
<reference evidence="6" key="1">
    <citation type="journal article" date="2014" name="Proc. Natl. Acad. Sci. U.S.A.">
        <title>Extensive sampling of basidiomycete genomes demonstrates inadequacy of the white-rot/brown-rot paradigm for wood decay fungi.</title>
        <authorList>
            <person name="Riley R."/>
            <person name="Salamov A.A."/>
            <person name="Brown D.W."/>
            <person name="Nagy L.G."/>
            <person name="Floudas D."/>
            <person name="Held B.W."/>
            <person name="Levasseur A."/>
            <person name="Lombard V."/>
            <person name="Morin E."/>
            <person name="Otillar R."/>
            <person name="Lindquist E.A."/>
            <person name="Sun H."/>
            <person name="LaButti K.M."/>
            <person name="Schmutz J."/>
            <person name="Jabbour D."/>
            <person name="Luo H."/>
            <person name="Baker S.E."/>
            <person name="Pisabarro A.G."/>
            <person name="Walton J.D."/>
            <person name="Blanchette R.A."/>
            <person name="Henrissat B."/>
            <person name="Martin F."/>
            <person name="Cullen D."/>
            <person name="Hibbett D.S."/>
            <person name="Grigoriev I.V."/>
        </authorList>
    </citation>
    <scope>NUCLEOTIDE SEQUENCE [LARGE SCALE GENOMIC DNA]</scope>
    <source>
        <strain evidence="6">MUCL 33604</strain>
    </source>
</reference>
<gene>
    <name evidence="5" type="ORF">JAAARDRAFT_152450</name>
</gene>
<evidence type="ECO:0000256" key="3">
    <source>
        <dbReference type="ARBA" id="ARBA00023002"/>
    </source>
</evidence>
<dbReference type="InParanoid" id="A0A067Q2S5"/>
<dbReference type="Pfam" id="PF00106">
    <property type="entry name" value="adh_short"/>
    <property type="match status" value="2"/>
</dbReference>
<dbReference type="OrthoDB" id="1933717at2759"/>
<dbReference type="HOGENOM" id="CLU_010194_9_0_1"/>
<dbReference type="EMBL" id="KL197713">
    <property type="protein sequence ID" value="KDQ61294.1"/>
    <property type="molecule type" value="Genomic_DNA"/>
</dbReference>
<dbReference type="InterPro" id="IPR020904">
    <property type="entry name" value="Sc_DH/Rdtase_CS"/>
</dbReference>
<name>A0A067Q2S5_9AGAM</name>
<dbReference type="STRING" id="933084.A0A067Q2S5"/>
<evidence type="ECO:0000256" key="1">
    <source>
        <dbReference type="ARBA" id="ARBA00006484"/>
    </source>
</evidence>
<comment type="similarity">
    <text evidence="1 4">Belongs to the short-chain dehydrogenases/reductases (SDR) family.</text>
</comment>
<evidence type="ECO:0000313" key="6">
    <source>
        <dbReference type="Proteomes" id="UP000027265"/>
    </source>
</evidence>
<accession>A0A067Q2S5</accession>
<proteinExistence type="inferred from homology"/>
<dbReference type="PRINTS" id="PR00081">
    <property type="entry name" value="GDHRDH"/>
</dbReference>
<evidence type="ECO:0000256" key="4">
    <source>
        <dbReference type="RuleBase" id="RU000363"/>
    </source>
</evidence>
<sequence>MTKLTARDEGRGLAALKEIQEVVPSSAKIDFLKLDIDSQTSIQELASEIKERHGKVDLLINNAAIAFKGPTFNEYVVETTLATNYYGTKEMCLAFLPLMDPHHGRIVNITSGASFLSRLSSTTLADRFRNSQTMADIDLLMNEFRSDVKNGNWTEKGWCSAAYAVSKMGVTGLTRVLAYQEGKEKPGLLINACCPGWVRTDMAGPNAAKSPEEGTITPLHLAIGDMKGQSGAFWQDMKDLRW</sequence>
<keyword evidence="2" id="KW-0521">NADP</keyword>
<dbReference type="Proteomes" id="UP000027265">
    <property type="component" value="Unassembled WGS sequence"/>
</dbReference>
<evidence type="ECO:0000256" key="2">
    <source>
        <dbReference type="ARBA" id="ARBA00022857"/>
    </source>
</evidence>
<dbReference type="SUPFAM" id="SSF51735">
    <property type="entry name" value="NAD(P)-binding Rossmann-fold domains"/>
    <property type="match status" value="1"/>
</dbReference>
<dbReference type="Gene3D" id="3.40.50.720">
    <property type="entry name" value="NAD(P)-binding Rossmann-like Domain"/>
    <property type="match status" value="1"/>
</dbReference>
<dbReference type="AlphaFoldDB" id="A0A067Q2S5"/>
<dbReference type="PROSITE" id="PS00061">
    <property type="entry name" value="ADH_SHORT"/>
    <property type="match status" value="1"/>
</dbReference>
<evidence type="ECO:0000313" key="5">
    <source>
        <dbReference type="EMBL" id="KDQ61294.1"/>
    </source>
</evidence>
<dbReference type="PANTHER" id="PTHR43963:SF6">
    <property type="entry name" value="CHAIN DEHYDROGENASE FAMILY PROTEIN, PUTATIVE (AFU_ORTHOLOGUE AFUA_3G15350)-RELATED"/>
    <property type="match status" value="1"/>
</dbReference>
<dbReference type="PANTHER" id="PTHR43963">
    <property type="entry name" value="CARBONYL REDUCTASE 1-RELATED"/>
    <property type="match status" value="1"/>
</dbReference>
<protein>
    <recommendedName>
        <fullName evidence="7">Carbonyl reductase</fullName>
    </recommendedName>
</protein>
<keyword evidence="3" id="KW-0560">Oxidoreductase</keyword>
<organism evidence="5 6">
    <name type="scientific">Jaapia argillacea MUCL 33604</name>
    <dbReference type="NCBI Taxonomy" id="933084"/>
    <lineage>
        <taxon>Eukaryota</taxon>
        <taxon>Fungi</taxon>
        <taxon>Dikarya</taxon>
        <taxon>Basidiomycota</taxon>
        <taxon>Agaricomycotina</taxon>
        <taxon>Agaricomycetes</taxon>
        <taxon>Agaricomycetidae</taxon>
        <taxon>Jaapiales</taxon>
        <taxon>Jaapiaceae</taxon>
        <taxon>Jaapia</taxon>
    </lineage>
</organism>
<dbReference type="InterPro" id="IPR036291">
    <property type="entry name" value="NAD(P)-bd_dom_sf"/>
</dbReference>